<keyword evidence="4" id="KW-0472">Membrane</keyword>
<evidence type="ECO:0000256" key="1">
    <source>
        <dbReference type="ARBA" id="ARBA00022679"/>
    </source>
</evidence>
<dbReference type="InterPro" id="IPR003594">
    <property type="entry name" value="HATPase_dom"/>
</dbReference>
<feature type="transmembrane region" description="Helical" evidence="4">
    <location>
        <begin position="229"/>
        <end position="249"/>
    </location>
</feature>
<gene>
    <name evidence="6" type="ORF">FSC10_10290</name>
</gene>
<evidence type="ECO:0000256" key="4">
    <source>
        <dbReference type="SAM" id="Phobius"/>
    </source>
</evidence>
<dbReference type="Gene3D" id="2.60.120.260">
    <property type="entry name" value="Galactose-binding domain-like"/>
    <property type="match status" value="1"/>
</dbReference>
<dbReference type="GO" id="GO:0000160">
    <property type="term" value="P:phosphorelay signal transduction system"/>
    <property type="evidence" value="ECO:0007669"/>
    <property type="project" value="UniProtKB-KW"/>
</dbReference>
<dbReference type="InterPro" id="IPR050482">
    <property type="entry name" value="Sensor_HK_TwoCompSys"/>
</dbReference>
<dbReference type="InterPro" id="IPR036890">
    <property type="entry name" value="HATPase_C_sf"/>
</dbReference>
<organism evidence="6 7">
    <name type="scientific">Acinetobacter schindleri</name>
    <dbReference type="NCBI Taxonomy" id="108981"/>
    <lineage>
        <taxon>Bacteria</taxon>
        <taxon>Pseudomonadati</taxon>
        <taxon>Pseudomonadota</taxon>
        <taxon>Gammaproteobacteria</taxon>
        <taxon>Moraxellales</taxon>
        <taxon>Moraxellaceae</taxon>
        <taxon>Acinetobacter</taxon>
    </lineage>
</organism>
<evidence type="ECO:0000256" key="3">
    <source>
        <dbReference type="ARBA" id="ARBA00023012"/>
    </source>
</evidence>
<evidence type="ECO:0000259" key="5">
    <source>
        <dbReference type="Pfam" id="PF02518"/>
    </source>
</evidence>
<dbReference type="GO" id="GO:0016301">
    <property type="term" value="F:kinase activity"/>
    <property type="evidence" value="ECO:0007669"/>
    <property type="project" value="UniProtKB-KW"/>
</dbReference>
<feature type="transmembrane region" description="Helical" evidence="4">
    <location>
        <begin position="345"/>
        <end position="367"/>
    </location>
</feature>
<feature type="transmembrane region" description="Helical" evidence="4">
    <location>
        <begin position="261"/>
        <end position="279"/>
    </location>
</feature>
<feature type="transmembrane region" description="Helical" evidence="4">
    <location>
        <begin position="313"/>
        <end position="333"/>
    </location>
</feature>
<dbReference type="EMBL" id="CP044463">
    <property type="protein sequence ID" value="QIC68658.1"/>
    <property type="molecule type" value="Genomic_DNA"/>
</dbReference>
<feature type="domain" description="Histidine kinase/HSP90-like ATPase" evidence="5">
    <location>
        <begin position="542"/>
        <end position="627"/>
    </location>
</feature>
<dbReference type="Proteomes" id="UP000503505">
    <property type="component" value="Chromosome"/>
</dbReference>
<keyword evidence="4" id="KW-1133">Transmembrane helix</keyword>
<feature type="transmembrane region" description="Helical" evidence="4">
    <location>
        <begin position="373"/>
        <end position="395"/>
    </location>
</feature>
<accession>A0AAE6WXG5</accession>
<feature type="transmembrane region" description="Helical" evidence="4">
    <location>
        <begin position="201"/>
        <end position="222"/>
    </location>
</feature>
<dbReference type="AlphaFoldDB" id="A0AAE6WXG5"/>
<keyword evidence="1" id="KW-0808">Transferase</keyword>
<keyword evidence="4" id="KW-0812">Transmembrane</keyword>
<evidence type="ECO:0000313" key="6">
    <source>
        <dbReference type="EMBL" id="QIC68658.1"/>
    </source>
</evidence>
<dbReference type="Pfam" id="PF02518">
    <property type="entry name" value="HATPase_c"/>
    <property type="match status" value="1"/>
</dbReference>
<sequence>MREQQVESYPYCTHYGVNLLILCLLFFFVCQLHAQSPESSSTSCKAYITESFIAKAIPNNPVERPTTGWAKVEHFPDFINSHWKDYKGNAWYKIHWTYDCKNKPDHPLSLVISHINMAGKVYLNDDLLWKDQSLTEPLSRSWNIPRSWQIPISALKTKENTIWIYVASASIQEGNLGHVHIGPYNQLLPLYQEYQFKQKTLISIGFLINVIIGIFYFMVWIIYRKESAYLWISANVLFWLGYSLFFLLYSTPLSSIQVDRLLAWLFSTYTLVSCVSIWRFANLKFPRIEKLLLFIFFLATAVLAVIPDEYLKQTIHFFFILNMIIFLLENSTYPFLTYKSKQIEVYLMAGLHAFFVPVAIHDAYQILTYQNEFWSPFISPFSALFLGLLLGLRLYRNNKVISRFNKTLKDEIDNVTQKLSSSLNSQYQLALENIRLQERVNLSRDLHDGIGGSIVRSIELVSRNDHLEKEKFLSILKLLSNDLRQIIDHGSSLDAKIPDSPILWAAPTRHRFMEIFDELHIAAHWQIPDKWNKLPTPLQCLTLTRILEEALTNIIKHSQASEISIGLEQTEQALILNIRDNGVGFDPKCIIEAKHIGLQSMKIRAQRANGTLNILSSGRGTHIQVMLSF</sequence>
<proteinExistence type="predicted"/>
<dbReference type="Gene3D" id="3.30.565.10">
    <property type="entry name" value="Histidine kinase-like ATPase, C-terminal domain"/>
    <property type="match status" value="1"/>
</dbReference>
<protein>
    <recommendedName>
        <fullName evidence="5">Histidine kinase/HSP90-like ATPase domain-containing protein</fullName>
    </recommendedName>
</protein>
<dbReference type="PANTHER" id="PTHR24421">
    <property type="entry name" value="NITRATE/NITRITE SENSOR PROTEIN NARX-RELATED"/>
    <property type="match status" value="1"/>
</dbReference>
<feature type="transmembrane region" description="Helical" evidence="4">
    <location>
        <begin position="291"/>
        <end position="307"/>
    </location>
</feature>
<feature type="transmembrane region" description="Helical" evidence="4">
    <location>
        <begin position="12"/>
        <end position="34"/>
    </location>
</feature>
<evidence type="ECO:0000313" key="7">
    <source>
        <dbReference type="Proteomes" id="UP000503505"/>
    </source>
</evidence>
<dbReference type="CDD" id="cd16917">
    <property type="entry name" value="HATPase_UhpB-NarQ-NarX-like"/>
    <property type="match status" value="1"/>
</dbReference>
<dbReference type="SUPFAM" id="SSF49785">
    <property type="entry name" value="Galactose-binding domain-like"/>
    <property type="match status" value="1"/>
</dbReference>
<evidence type="ECO:0000256" key="2">
    <source>
        <dbReference type="ARBA" id="ARBA00022777"/>
    </source>
</evidence>
<name>A0AAE6WXG5_9GAMM</name>
<reference evidence="6 7" key="1">
    <citation type="submission" date="2019-09" db="EMBL/GenBank/DDBJ databases">
        <title>Non-baumannii Acinetobacter spp. carrying blaNDM-1 isolated in China.</title>
        <authorList>
            <person name="Cui C."/>
            <person name="Chen C."/>
            <person name="Sun J."/>
            <person name="Liu Y."/>
        </authorList>
    </citation>
    <scope>NUCLEOTIDE SEQUENCE [LARGE SCALE GENOMIC DNA]</scope>
    <source>
        <strain evidence="6 7">HZE23-1</strain>
    </source>
</reference>
<keyword evidence="2" id="KW-0418">Kinase</keyword>
<dbReference type="InterPro" id="IPR008979">
    <property type="entry name" value="Galactose-bd-like_sf"/>
</dbReference>
<dbReference type="SUPFAM" id="SSF55874">
    <property type="entry name" value="ATPase domain of HSP90 chaperone/DNA topoisomerase II/histidine kinase"/>
    <property type="match status" value="1"/>
</dbReference>
<keyword evidence="3" id="KW-0902">Two-component regulatory system</keyword>